<dbReference type="Proteomes" id="UP000832034">
    <property type="component" value="Chromosome"/>
</dbReference>
<protein>
    <submittedName>
        <fullName evidence="1">Uncharacterized protein</fullName>
    </submittedName>
</protein>
<reference evidence="1" key="1">
    <citation type="submission" date="2021-12" db="EMBL/GenBank/DDBJ databases">
        <authorList>
            <person name="Veyrier F.J."/>
        </authorList>
    </citation>
    <scope>NUCLEOTIDE SEQUENCE</scope>
    <source>
        <strain evidence="1">SAG 1488-6</strain>
    </source>
</reference>
<sequence>MDTVIRKVKTLMLAKPPYSEIYSVGFQKNMATGKVALKPLPQVLSLGNTEVPEVRLLVARLALRMKNLTDGYLVYSDDGFVKYYAESYSFTAIHLATFTNLPVYCVMGSGSENA</sequence>
<dbReference type="EMBL" id="CP091512">
    <property type="protein sequence ID" value="UOO92804.1"/>
    <property type="molecule type" value="Genomic_DNA"/>
</dbReference>
<reference evidence="1" key="2">
    <citation type="journal article" date="2022" name="Res Sq">
        <title>Evolution of multicellular longitudinally dividing oral cavity symbionts (Neisseriaceae).</title>
        <authorList>
            <person name="Nyongesa S."/>
            <person name="Weber P."/>
            <person name="Bernet E."/>
            <person name="Pullido F."/>
            <person name="Nieckarz M."/>
            <person name="Delaby M."/>
            <person name="Nieves C."/>
            <person name="Viehboeck T."/>
            <person name="Krause N."/>
            <person name="Rivera-Millot A."/>
            <person name="Nakamura A."/>
            <person name="Vischer N."/>
            <person name="VanNieuwenhze M."/>
            <person name="Brun Y."/>
            <person name="Cava F."/>
            <person name="Bulgheresi S."/>
            <person name="Veyrier F."/>
        </authorList>
    </citation>
    <scope>NUCLEOTIDE SEQUENCE</scope>
    <source>
        <strain evidence="1">SAG 1488-6</strain>
    </source>
</reference>
<accession>A0ABY4EBL5</accession>
<name>A0ABY4EBL5_VITST</name>
<evidence type="ECO:0000313" key="2">
    <source>
        <dbReference type="Proteomes" id="UP000832034"/>
    </source>
</evidence>
<organism evidence="1 2">
    <name type="scientific">Vitreoscilla stercoraria</name>
    <dbReference type="NCBI Taxonomy" id="61"/>
    <lineage>
        <taxon>Bacteria</taxon>
        <taxon>Pseudomonadati</taxon>
        <taxon>Pseudomonadota</taxon>
        <taxon>Betaproteobacteria</taxon>
        <taxon>Neisseriales</taxon>
        <taxon>Neisseriaceae</taxon>
        <taxon>Vitreoscilla</taxon>
    </lineage>
</organism>
<dbReference type="RefSeq" id="WP_019957136.1">
    <property type="nucleotide sequence ID" value="NZ_CP091512.1"/>
</dbReference>
<keyword evidence="2" id="KW-1185">Reference proteome</keyword>
<gene>
    <name evidence="1" type="ORF">LVJ81_01790</name>
</gene>
<evidence type="ECO:0000313" key="1">
    <source>
        <dbReference type="EMBL" id="UOO92804.1"/>
    </source>
</evidence>
<proteinExistence type="predicted"/>